<evidence type="ECO:0000256" key="6">
    <source>
        <dbReference type="ARBA" id="ARBA00023136"/>
    </source>
</evidence>
<dbReference type="GO" id="GO:0055085">
    <property type="term" value="P:transmembrane transport"/>
    <property type="evidence" value="ECO:0007669"/>
    <property type="project" value="InterPro"/>
</dbReference>
<dbReference type="AlphaFoldDB" id="A0A7W7T3V6"/>
<comment type="similarity">
    <text evidence="7">Belongs to the binding-protein-dependent transport system permease family.</text>
</comment>
<dbReference type="Proteomes" id="UP000542674">
    <property type="component" value="Unassembled WGS sequence"/>
</dbReference>
<accession>A0A7W7T3V6</accession>
<keyword evidence="5 7" id="KW-1133">Transmembrane helix</keyword>
<keyword evidence="2 7" id="KW-0813">Transport</keyword>
<feature type="domain" description="ABC transmembrane type-1" evidence="8">
    <location>
        <begin position="69"/>
        <end position="258"/>
    </location>
</feature>
<dbReference type="InterPro" id="IPR035906">
    <property type="entry name" value="MetI-like_sf"/>
</dbReference>
<dbReference type="PANTHER" id="PTHR43386:SF25">
    <property type="entry name" value="PEPTIDE ABC TRANSPORTER PERMEASE PROTEIN"/>
    <property type="match status" value="1"/>
</dbReference>
<proteinExistence type="inferred from homology"/>
<dbReference type="PANTHER" id="PTHR43386">
    <property type="entry name" value="OLIGOPEPTIDE TRANSPORT SYSTEM PERMEASE PROTEIN APPC"/>
    <property type="match status" value="1"/>
</dbReference>
<organism evidence="9 10">
    <name type="scientific">Saccharothrix violaceirubra</name>
    <dbReference type="NCBI Taxonomy" id="413306"/>
    <lineage>
        <taxon>Bacteria</taxon>
        <taxon>Bacillati</taxon>
        <taxon>Actinomycetota</taxon>
        <taxon>Actinomycetes</taxon>
        <taxon>Pseudonocardiales</taxon>
        <taxon>Pseudonocardiaceae</taxon>
        <taxon>Saccharothrix</taxon>
    </lineage>
</organism>
<sequence>MRRFPRVGVWAGGAVVVLLVLAAVAPGWFTSAAPLEADPVNALLAPDGTHWFGTDELGRDVFARVVHGARPSLSVGLGAILIALTAGSLIGITAALGGNVADSVLMRLADILLSLPELMLALLVIAVLGAGTGNTMIAIAVALIPGYARMVRAEALVVRRSGYVEAAVGLGLPRPVLIARHVLPNALGPLLVLGTVGFGTAIIAVSGLSFLGLGARPPAPEWGAMLSSGRKFLAVAWWTAVFPGAAITLAVVSVNVVGRRLQAAFTRRTPA</sequence>
<evidence type="ECO:0000256" key="2">
    <source>
        <dbReference type="ARBA" id="ARBA00022448"/>
    </source>
</evidence>
<feature type="transmembrane region" description="Helical" evidence="7">
    <location>
        <begin position="75"/>
        <end position="97"/>
    </location>
</feature>
<feature type="transmembrane region" description="Helical" evidence="7">
    <location>
        <begin position="235"/>
        <end position="258"/>
    </location>
</feature>
<feature type="transmembrane region" description="Helical" evidence="7">
    <location>
        <begin position="118"/>
        <end position="143"/>
    </location>
</feature>
<evidence type="ECO:0000256" key="7">
    <source>
        <dbReference type="RuleBase" id="RU363032"/>
    </source>
</evidence>
<keyword evidence="6 7" id="KW-0472">Membrane</keyword>
<dbReference type="InterPro" id="IPR000515">
    <property type="entry name" value="MetI-like"/>
</dbReference>
<evidence type="ECO:0000259" key="8">
    <source>
        <dbReference type="PROSITE" id="PS50928"/>
    </source>
</evidence>
<dbReference type="Gene3D" id="1.10.3720.10">
    <property type="entry name" value="MetI-like"/>
    <property type="match status" value="1"/>
</dbReference>
<dbReference type="RefSeq" id="WP_184669900.1">
    <property type="nucleotide sequence ID" value="NZ_BAABAI010000005.1"/>
</dbReference>
<evidence type="ECO:0000256" key="3">
    <source>
        <dbReference type="ARBA" id="ARBA00022475"/>
    </source>
</evidence>
<dbReference type="PROSITE" id="PS50928">
    <property type="entry name" value="ABC_TM1"/>
    <property type="match status" value="1"/>
</dbReference>
<evidence type="ECO:0000256" key="1">
    <source>
        <dbReference type="ARBA" id="ARBA00004651"/>
    </source>
</evidence>
<evidence type="ECO:0000256" key="4">
    <source>
        <dbReference type="ARBA" id="ARBA00022692"/>
    </source>
</evidence>
<keyword evidence="4 7" id="KW-0812">Transmembrane</keyword>
<comment type="caution">
    <text evidence="9">The sequence shown here is derived from an EMBL/GenBank/DDBJ whole genome shotgun (WGS) entry which is preliminary data.</text>
</comment>
<keyword evidence="10" id="KW-1185">Reference proteome</keyword>
<comment type="subcellular location">
    <subcellularLocation>
        <location evidence="1 7">Cell membrane</location>
        <topology evidence="1 7">Multi-pass membrane protein</topology>
    </subcellularLocation>
</comment>
<gene>
    <name evidence="9" type="ORF">F4559_003448</name>
</gene>
<keyword evidence="3" id="KW-1003">Cell membrane</keyword>
<feature type="transmembrane region" description="Helical" evidence="7">
    <location>
        <begin position="190"/>
        <end position="215"/>
    </location>
</feature>
<protein>
    <submittedName>
        <fullName evidence="9">Peptide/nickel transport system permease protein</fullName>
    </submittedName>
</protein>
<dbReference type="SUPFAM" id="SSF161098">
    <property type="entry name" value="MetI-like"/>
    <property type="match status" value="1"/>
</dbReference>
<evidence type="ECO:0000313" key="10">
    <source>
        <dbReference type="Proteomes" id="UP000542674"/>
    </source>
</evidence>
<dbReference type="InterPro" id="IPR050366">
    <property type="entry name" value="BP-dependent_transpt_permease"/>
</dbReference>
<reference evidence="9 10" key="1">
    <citation type="submission" date="2020-08" db="EMBL/GenBank/DDBJ databases">
        <title>Sequencing the genomes of 1000 actinobacteria strains.</title>
        <authorList>
            <person name="Klenk H.-P."/>
        </authorList>
    </citation>
    <scope>NUCLEOTIDE SEQUENCE [LARGE SCALE GENOMIC DNA]</scope>
    <source>
        <strain evidence="9 10">DSM 45084</strain>
    </source>
</reference>
<feature type="transmembrane region" description="Helical" evidence="7">
    <location>
        <begin position="163"/>
        <end position="183"/>
    </location>
</feature>
<dbReference type="Pfam" id="PF00528">
    <property type="entry name" value="BPD_transp_1"/>
    <property type="match status" value="1"/>
</dbReference>
<dbReference type="EMBL" id="JACHJS010000001">
    <property type="protein sequence ID" value="MBB4966089.1"/>
    <property type="molecule type" value="Genomic_DNA"/>
</dbReference>
<feature type="transmembrane region" description="Helical" evidence="7">
    <location>
        <begin position="7"/>
        <end position="29"/>
    </location>
</feature>
<dbReference type="CDD" id="cd06261">
    <property type="entry name" value="TM_PBP2"/>
    <property type="match status" value="1"/>
</dbReference>
<evidence type="ECO:0000256" key="5">
    <source>
        <dbReference type="ARBA" id="ARBA00022989"/>
    </source>
</evidence>
<evidence type="ECO:0000313" key="9">
    <source>
        <dbReference type="EMBL" id="MBB4966089.1"/>
    </source>
</evidence>
<dbReference type="GO" id="GO:0005886">
    <property type="term" value="C:plasma membrane"/>
    <property type="evidence" value="ECO:0007669"/>
    <property type="project" value="UniProtKB-SubCell"/>
</dbReference>
<name>A0A7W7T3V6_9PSEU</name>